<dbReference type="SUPFAM" id="SSF100950">
    <property type="entry name" value="NagB/RpiA/CoA transferase-like"/>
    <property type="match status" value="1"/>
</dbReference>
<gene>
    <name evidence="1" type="ORF">H5P30_15555</name>
</gene>
<sequence length="312" mass="35004">MSHPISKLAPTWWDYTTLERDILDDAARLTVSDLEQLSRPGFTVRFYDTVQEFYAAQALEYIQAWQQSTPDNPAGICGPIGPTEQLLIVAQMVNALELNLKQREAHFWGMDEWVDEAGKPVDSDHPLSFARCDNELCFNRIRSDLAMRESNKHFPGGDLAEYSATYDSVRCVLMQGGQGEIKHWAFNDPVRREGKFEEHPPTPEEYLAKGTRVVDLHPVTIMQNARTSGGGNVSLVPTRACTVGPQETWKAETVSIWHPGHHDNPFGMRLTALMISKGLRSSAVPMSLLADHQDVRFNFLRSGIGTVAVEMH</sequence>
<organism evidence="1 2">
    <name type="scientific">Puniceicoccus vermicola</name>
    <dbReference type="NCBI Taxonomy" id="388746"/>
    <lineage>
        <taxon>Bacteria</taxon>
        <taxon>Pseudomonadati</taxon>
        <taxon>Verrucomicrobiota</taxon>
        <taxon>Opitutia</taxon>
        <taxon>Puniceicoccales</taxon>
        <taxon>Puniceicoccaceae</taxon>
        <taxon>Puniceicoccus</taxon>
    </lineage>
</organism>
<proteinExistence type="predicted"/>
<name>A0A7X1B0A5_9BACT</name>
<dbReference type="GO" id="GO:0016853">
    <property type="term" value="F:isomerase activity"/>
    <property type="evidence" value="ECO:0007669"/>
    <property type="project" value="UniProtKB-KW"/>
</dbReference>
<dbReference type="Gene3D" id="3.40.50.1360">
    <property type="match status" value="1"/>
</dbReference>
<keyword evidence="2" id="KW-1185">Reference proteome</keyword>
<dbReference type="EMBL" id="JACHVA010000124">
    <property type="protein sequence ID" value="MBC2603197.1"/>
    <property type="molecule type" value="Genomic_DNA"/>
</dbReference>
<dbReference type="AlphaFoldDB" id="A0A7X1B0A5"/>
<dbReference type="Proteomes" id="UP000525652">
    <property type="component" value="Unassembled WGS sequence"/>
</dbReference>
<dbReference type="RefSeq" id="WP_185693830.1">
    <property type="nucleotide sequence ID" value="NZ_JACHVA010000124.1"/>
</dbReference>
<accession>A0A7X1B0A5</accession>
<evidence type="ECO:0000313" key="1">
    <source>
        <dbReference type="EMBL" id="MBC2603197.1"/>
    </source>
</evidence>
<protein>
    <submittedName>
        <fullName evidence="1">Glucosamine-6-phosphate isomerase</fullName>
    </submittedName>
</protein>
<evidence type="ECO:0000313" key="2">
    <source>
        <dbReference type="Proteomes" id="UP000525652"/>
    </source>
</evidence>
<comment type="caution">
    <text evidence="1">The sequence shown here is derived from an EMBL/GenBank/DDBJ whole genome shotgun (WGS) entry which is preliminary data.</text>
</comment>
<reference evidence="1 2" key="1">
    <citation type="submission" date="2020-07" db="EMBL/GenBank/DDBJ databases">
        <authorList>
            <person name="Feng X."/>
        </authorList>
    </citation>
    <scope>NUCLEOTIDE SEQUENCE [LARGE SCALE GENOMIC DNA]</scope>
    <source>
        <strain evidence="1 2">JCM14086</strain>
    </source>
</reference>
<dbReference type="InterPro" id="IPR037171">
    <property type="entry name" value="NagB/RpiA_transferase-like"/>
</dbReference>
<keyword evidence="1" id="KW-0413">Isomerase</keyword>